<accession>A0A9P4M5J9</accession>
<dbReference type="FunFam" id="2.30.30.870:FF:000001">
    <property type="entry name" value="Protein pelota homolog"/>
    <property type="match status" value="1"/>
</dbReference>
<dbReference type="InterPro" id="IPR005141">
    <property type="entry name" value="eRF1_2"/>
</dbReference>
<dbReference type="GO" id="GO:0071025">
    <property type="term" value="P:RNA surveillance"/>
    <property type="evidence" value="ECO:0007669"/>
    <property type="project" value="InterPro"/>
</dbReference>
<dbReference type="EMBL" id="ML978131">
    <property type="protein sequence ID" value="KAF2095382.1"/>
    <property type="molecule type" value="Genomic_DNA"/>
</dbReference>
<evidence type="ECO:0000256" key="1">
    <source>
        <dbReference type="ARBA" id="ARBA00001968"/>
    </source>
</evidence>
<dbReference type="PANTHER" id="PTHR10853:SF0">
    <property type="entry name" value="PROTEIN PELOTA HOMOLOG"/>
    <property type="match status" value="1"/>
</dbReference>
<dbReference type="Proteomes" id="UP000799772">
    <property type="component" value="Unassembled WGS sequence"/>
</dbReference>
<comment type="subcellular location">
    <subcellularLocation>
        <location evidence="2 6">Cytoplasm</location>
    </subcellularLocation>
</comment>
<evidence type="ECO:0000313" key="10">
    <source>
        <dbReference type="Proteomes" id="UP000799772"/>
    </source>
</evidence>
<dbReference type="FunFam" id="3.30.1330.30:FF:000008">
    <property type="entry name" value="Protein pelota homolog"/>
    <property type="match status" value="1"/>
</dbReference>
<dbReference type="Gene3D" id="3.30.420.60">
    <property type="entry name" value="eRF1 domain 2"/>
    <property type="match status" value="1"/>
</dbReference>
<keyword evidence="4 6" id="KW-0963">Cytoplasm</keyword>
<dbReference type="GO" id="GO:0046872">
    <property type="term" value="F:metal ion binding"/>
    <property type="evidence" value="ECO:0007669"/>
    <property type="project" value="UniProtKB-KW"/>
</dbReference>
<dbReference type="InterPro" id="IPR058547">
    <property type="entry name" value="Pelota_N"/>
</dbReference>
<evidence type="ECO:0000256" key="5">
    <source>
        <dbReference type="ARBA" id="ARBA00022723"/>
    </source>
</evidence>
<dbReference type="NCBIfam" id="TIGR00111">
    <property type="entry name" value="pelota"/>
    <property type="match status" value="1"/>
</dbReference>
<evidence type="ECO:0000256" key="2">
    <source>
        <dbReference type="ARBA" id="ARBA00004496"/>
    </source>
</evidence>
<keyword evidence="10" id="KW-1185">Reference proteome</keyword>
<dbReference type="AlphaFoldDB" id="A0A9P4M5J9"/>
<comment type="cofactor">
    <cofactor evidence="1 6">
        <name>a divalent metal cation</name>
        <dbReference type="ChEBI" id="CHEBI:60240"/>
    </cofactor>
</comment>
<dbReference type="InterPro" id="IPR005140">
    <property type="entry name" value="eRF1_Pelota-like_N"/>
</dbReference>
<dbReference type="InterPro" id="IPR042226">
    <property type="entry name" value="eFR1_2_sf"/>
</dbReference>
<comment type="caution">
    <text evidence="9">The sequence shown here is derived from an EMBL/GenBank/DDBJ whole genome shotgun (WGS) entry which is preliminary data.</text>
</comment>
<dbReference type="GO" id="GO:0032790">
    <property type="term" value="P:ribosome disassembly"/>
    <property type="evidence" value="ECO:0007669"/>
    <property type="project" value="TreeGrafter"/>
</dbReference>
<dbReference type="Gene3D" id="2.30.30.870">
    <property type="entry name" value="Pelota, domain A"/>
    <property type="match status" value="1"/>
</dbReference>
<dbReference type="OrthoDB" id="10249111at2759"/>
<proteinExistence type="inferred from homology"/>
<evidence type="ECO:0000259" key="8">
    <source>
        <dbReference type="SMART" id="SM01194"/>
    </source>
</evidence>
<evidence type="ECO:0000256" key="6">
    <source>
        <dbReference type="RuleBase" id="RU362019"/>
    </source>
</evidence>
<evidence type="ECO:0000313" key="9">
    <source>
        <dbReference type="EMBL" id="KAF2095382.1"/>
    </source>
</evidence>
<organism evidence="9 10">
    <name type="scientific">Rhizodiscina lignyota</name>
    <dbReference type="NCBI Taxonomy" id="1504668"/>
    <lineage>
        <taxon>Eukaryota</taxon>
        <taxon>Fungi</taxon>
        <taxon>Dikarya</taxon>
        <taxon>Ascomycota</taxon>
        <taxon>Pezizomycotina</taxon>
        <taxon>Dothideomycetes</taxon>
        <taxon>Pleosporomycetidae</taxon>
        <taxon>Aulographales</taxon>
        <taxon>Rhizodiscinaceae</taxon>
        <taxon>Rhizodiscina</taxon>
    </lineage>
</organism>
<sequence>MRLIKNNIIQRDGSGSVTLCPEVPEDMWHAYNLIRPTDILRANTIRRVVTKQSATGTTSSERMHVTLTIRVKSTDFDTSAGQLHISGIVASENQHVGLGQHHTLDLELHRNFTLEKADGWDSIAIEILKESVKTGNTAQLWAVVMQEGLANICQITEHQTIHRQAVTVAIPHKRSGTSDYEKAVTKFHSTLLSTLLRHIELPSTPSPSNPPPPLLIASPAFYAANFLKYIKETATSTNNKVLLSYCSTILTAHASSGHMSALAAALASPALRSKITDAKYARETALMDRFYELIRKDDQTAWYGPKEVERAVEKGGVGRGGGVLLISDSLFRSQDVRTRKRWVSLVDRVRDVEGGEVRVLSSLHESGKRLEALGGIAAILTFPIPDLDEDDEDDAAEDGGQGERDLLQPLGNVERGVEQLEL</sequence>
<dbReference type="InterPro" id="IPR005142">
    <property type="entry name" value="eRF1_3"/>
</dbReference>
<dbReference type="InterPro" id="IPR038069">
    <property type="entry name" value="Pelota/DOM34_N"/>
</dbReference>
<dbReference type="Pfam" id="PF26356">
    <property type="entry name" value="Pelota_N"/>
    <property type="match status" value="1"/>
</dbReference>
<keyword evidence="5 6" id="KW-0479">Metal-binding</keyword>
<evidence type="ECO:0000256" key="4">
    <source>
        <dbReference type="ARBA" id="ARBA00022490"/>
    </source>
</evidence>
<dbReference type="Pfam" id="PF03465">
    <property type="entry name" value="eRF1_3"/>
    <property type="match status" value="1"/>
</dbReference>
<dbReference type="SUPFAM" id="SSF53137">
    <property type="entry name" value="Translational machinery components"/>
    <property type="match status" value="1"/>
</dbReference>
<feature type="compositionally biased region" description="Acidic residues" evidence="7">
    <location>
        <begin position="387"/>
        <end position="397"/>
    </location>
</feature>
<dbReference type="SUPFAM" id="SSF55315">
    <property type="entry name" value="L30e-like"/>
    <property type="match status" value="1"/>
</dbReference>
<dbReference type="SMART" id="SM01194">
    <property type="entry name" value="eRF1_1"/>
    <property type="match status" value="1"/>
</dbReference>
<reference evidence="9" key="1">
    <citation type="journal article" date="2020" name="Stud. Mycol.">
        <title>101 Dothideomycetes genomes: a test case for predicting lifestyles and emergence of pathogens.</title>
        <authorList>
            <person name="Haridas S."/>
            <person name="Albert R."/>
            <person name="Binder M."/>
            <person name="Bloem J."/>
            <person name="Labutti K."/>
            <person name="Salamov A."/>
            <person name="Andreopoulos B."/>
            <person name="Baker S."/>
            <person name="Barry K."/>
            <person name="Bills G."/>
            <person name="Bluhm B."/>
            <person name="Cannon C."/>
            <person name="Castanera R."/>
            <person name="Culley D."/>
            <person name="Daum C."/>
            <person name="Ezra D."/>
            <person name="Gonzalez J."/>
            <person name="Henrissat B."/>
            <person name="Kuo A."/>
            <person name="Liang C."/>
            <person name="Lipzen A."/>
            <person name="Lutzoni F."/>
            <person name="Magnuson J."/>
            <person name="Mondo S."/>
            <person name="Nolan M."/>
            <person name="Ohm R."/>
            <person name="Pangilinan J."/>
            <person name="Park H.-J."/>
            <person name="Ramirez L."/>
            <person name="Alfaro M."/>
            <person name="Sun H."/>
            <person name="Tritt A."/>
            <person name="Yoshinaga Y."/>
            <person name="Zwiers L.-H."/>
            <person name="Turgeon B."/>
            <person name="Goodwin S."/>
            <person name="Spatafora J."/>
            <person name="Crous P."/>
            <person name="Grigoriev I."/>
        </authorList>
    </citation>
    <scope>NUCLEOTIDE SEQUENCE</scope>
    <source>
        <strain evidence="9">CBS 133067</strain>
    </source>
</reference>
<dbReference type="SUPFAM" id="SSF159065">
    <property type="entry name" value="Dom34/Pelota N-terminal domain-like"/>
    <property type="match status" value="1"/>
</dbReference>
<dbReference type="GO" id="GO:0070966">
    <property type="term" value="P:nuclear-transcribed mRNA catabolic process, no-go decay"/>
    <property type="evidence" value="ECO:0007669"/>
    <property type="project" value="InterPro"/>
</dbReference>
<dbReference type="GO" id="GO:0005737">
    <property type="term" value="C:cytoplasm"/>
    <property type="evidence" value="ECO:0007669"/>
    <property type="project" value="UniProtKB-SubCell"/>
</dbReference>
<feature type="domain" description="eRF1/Pelota-like N-terminal" evidence="8">
    <location>
        <begin position="1"/>
        <end position="133"/>
    </location>
</feature>
<comment type="similarity">
    <text evidence="3 6">Belongs to the eukaryotic release factor 1 family. Pelota subfamily.</text>
</comment>
<dbReference type="Gene3D" id="3.30.1330.30">
    <property type="match status" value="1"/>
</dbReference>
<dbReference type="GO" id="GO:0070481">
    <property type="term" value="P:nuclear-transcribed mRNA catabolic process, non-stop decay"/>
    <property type="evidence" value="ECO:0007669"/>
    <property type="project" value="InterPro"/>
</dbReference>
<dbReference type="Pfam" id="PF03464">
    <property type="entry name" value="eRF1_2"/>
    <property type="match status" value="1"/>
</dbReference>
<evidence type="ECO:0000256" key="7">
    <source>
        <dbReference type="SAM" id="MobiDB-lite"/>
    </source>
</evidence>
<evidence type="ECO:0000256" key="3">
    <source>
        <dbReference type="ARBA" id="ARBA00009504"/>
    </source>
</evidence>
<dbReference type="PANTHER" id="PTHR10853">
    <property type="entry name" value="PELOTA"/>
    <property type="match status" value="1"/>
</dbReference>
<comment type="function">
    <text evidence="6">Component of the Dom34-Hbs1 complex, a complex that recognizes stalled ribosomes and triggers the No-Go Decay (NGD) pathway (PubMed:20890290). In the Dom34-Hbs1 complex, dom34 recognizes ribosomes stalled at the 3' end of an mRNA and engages stalled ribosomes by destabilizing mRNA in the mRNA channel. Following ribosome-binding, the Dom34-Hbs1 complex promotes the disassembly of stalled ribosomes, followed by degradation of damaged mRNAs as part of the NGD pathway.</text>
</comment>
<protein>
    <recommendedName>
        <fullName evidence="6">Protein DOM34 homolog</fullName>
    </recommendedName>
</protein>
<name>A0A9P4M5J9_9PEZI</name>
<gene>
    <name evidence="9" type="ORF">NA57DRAFT_44311</name>
</gene>
<dbReference type="InterPro" id="IPR029064">
    <property type="entry name" value="Ribosomal_eL30-like_sf"/>
</dbReference>
<dbReference type="InterPro" id="IPR004405">
    <property type="entry name" value="TF_pelota"/>
</dbReference>
<feature type="region of interest" description="Disordered" evidence="7">
    <location>
        <begin position="387"/>
        <end position="410"/>
    </location>
</feature>
<dbReference type="GO" id="GO:0070651">
    <property type="term" value="P:nonfunctional rRNA decay"/>
    <property type="evidence" value="ECO:0007669"/>
    <property type="project" value="TreeGrafter"/>
</dbReference>